<dbReference type="EMBL" id="WEKT01000040">
    <property type="protein sequence ID" value="MZI94906.1"/>
    <property type="molecule type" value="Genomic_DNA"/>
</dbReference>
<accession>A0A7X4LNT4</accession>
<dbReference type="GO" id="GO:0005886">
    <property type="term" value="C:plasma membrane"/>
    <property type="evidence" value="ECO:0007669"/>
    <property type="project" value="TreeGrafter"/>
</dbReference>
<comment type="caution">
    <text evidence="3">The sequence shown here is derived from an EMBL/GenBank/DDBJ whole genome shotgun (WGS) entry which is preliminary data.</text>
</comment>
<feature type="transmembrane region" description="Helical" evidence="2">
    <location>
        <begin position="459"/>
        <end position="475"/>
    </location>
</feature>
<feature type="transmembrane region" description="Helical" evidence="2">
    <location>
        <begin position="386"/>
        <end position="407"/>
    </location>
</feature>
<feature type="transmembrane region" description="Helical" evidence="2">
    <location>
        <begin position="275"/>
        <end position="306"/>
    </location>
</feature>
<dbReference type="GO" id="GO:0015209">
    <property type="term" value="F:cytosine transmembrane transporter activity"/>
    <property type="evidence" value="ECO:0007669"/>
    <property type="project" value="InterPro"/>
</dbReference>
<sequence>MSQQQRIHHQPGPQLPKHKRRYLRNAIPPAARHVKGWRYFAGLFGGEHIAATEFVIGVTFVTMGVGTKELLLGLLIGNLLAVASWMIVTTPIAVETRRSLFSYLEQITGSHFSKIYNSAILLFYGSLAAAMITVSAYAVRFALDLPVQLEAYPTSIAFIIVTLLLSAVVVIVAARGFEAMANFATICSPWMLTCFICGAAIALPTLAMHVHGSTEVSSFSDFLSVARDSIWTGTTPEGNPGISTWEVAAFAWANGAMVHLGLIDMATFRFAHRKWYGVFSSIGMFLGHYIGWISSGLMGAGAAVLVGKSLINLDSADVAFATLGYVGLLAVICAGWTTANACLYRAGLAASALMPSMTRSKVTAIIGIVIAVAACFPFVAQSVMPLTVYGAILLSPVGAITIAEHYLLPKLGLTRYWSRYLGQKLNLAALLVWGIALAFAVTMVVTNAISFYYIFLPEYLIALILYPIAASLMGAKDSWPTHETRQEEKEQVLINFEQKRLAENANSDDEEEDPSDAHTANIAKVLLVGAGAILIFMVVLAVRLVCLAPSGEALKTMQQDYFYTAIALTFAYFVIAFCAMRVTDGPSDEEEKSTPQTTQDTAQQPLSSAPPTNSPQS</sequence>
<evidence type="ECO:0000256" key="2">
    <source>
        <dbReference type="SAM" id="Phobius"/>
    </source>
</evidence>
<proteinExistence type="predicted"/>
<keyword evidence="2" id="KW-0472">Membrane</keyword>
<keyword evidence="4" id="KW-1185">Reference proteome</keyword>
<dbReference type="RefSeq" id="WP_161157385.1">
    <property type="nucleotide sequence ID" value="NZ_WEKT01000040.1"/>
</dbReference>
<feature type="compositionally biased region" description="Low complexity" evidence="1">
    <location>
        <begin position="594"/>
        <end position="605"/>
    </location>
</feature>
<organism evidence="3 4">
    <name type="scientific">Vibrio eleionomae</name>
    <dbReference type="NCBI Taxonomy" id="2653505"/>
    <lineage>
        <taxon>Bacteria</taxon>
        <taxon>Pseudomonadati</taxon>
        <taxon>Pseudomonadota</taxon>
        <taxon>Gammaproteobacteria</taxon>
        <taxon>Vibrionales</taxon>
        <taxon>Vibrionaceae</taxon>
        <taxon>Vibrio</taxon>
    </lineage>
</organism>
<evidence type="ECO:0000313" key="3">
    <source>
        <dbReference type="EMBL" id="MZI94906.1"/>
    </source>
</evidence>
<feature type="transmembrane region" description="Helical" evidence="2">
    <location>
        <begin position="115"/>
        <end position="139"/>
    </location>
</feature>
<dbReference type="PANTHER" id="PTHR30569:SF0">
    <property type="entry name" value="CYTOSINE PERMEASE"/>
    <property type="match status" value="1"/>
</dbReference>
<feature type="transmembrane region" description="Helical" evidence="2">
    <location>
        <begin position="318"/>
        <end position="341"/>
    </location>
</feature>
<evidence type="ECO:0000256" key="1">
    <source>
        <dbReference type="SAM" id="MobiDB-lite"/>
    </source>
</evidence>
<feature type="transmembrane region" description="Helical" evidence="2">
    <location>
        <begin position="151"/>
        <end position="174"/>
    </location>
</feature>
<feature type="compositionally biased region" description="Polar residues" evidence="1">
    <location>
        <begin position="606"/>
        <end position="617"/>
    </location>
</feature>
<feature type="transmembrane region" description="Helical" evidence="2">
    <location>
        <begin position="39"/>
        <end position="65"/>
    </location>
</feature>
<feature type="transmembrane region" description="Helical" evidence="2">
    <location>
        <begin position="525"/>
        <end position="550"/>
    </location>
</feature>
<dbReference type="AlphaFoldDB" id="A0A7X4LNT4"/>
<dbReference type="InterPro" id="IPR030191">
    <property type="entry name" value="CodB"/>
</dbReference>
<gene>
    <name evidence="3" type="ORF">F9817_17150</name>
</gene>
<dbReference type="PANTHER" id="PTHR30569">
    <property type="entry name" value="CYTOSINE TRANSPORTER CODB"/>
    <property type="match status" value="1"/>
</dbReference>
<protein>
    <submittedName>
        <fullName evidence="3">Uncharacterized protein</fullName>
    </submittedName>
</protein>
<reference evidence="3 4" key="1">
    <citation type="submission" date="2019-10" db="EMBL/GenBank/DDBJ databases">
        <title>Vibrio sp. nov. isolated from a shrimp pond.</title>
        <authorList>
            <person name="Gomez-Gil B."/>
            <person name="Enciso-Ibarra J."/>
            <person name="Enciso-Ibarra K."/>
            <person name="Bolan-Mejia C."/>
        </authorList>
    </citation>
    <scope>NUCLEOTIDE SEQUENCE [LARGE SCALE GENOMIC DNA]</scope>
    <source>
        <strain evidence="3 4">CAIM 722</strain>
    </source>
</reference>
<evidence type="ECO:0000313" key="4">
    <source>
        <dbReference type="Proteomes" id="UP000462621"/>
    </source>
</evidence>
<dbReference type="Gene3D" id="1.10.4160.10">
    <property type="entry name" value="Hydantoin permease"/>
    <property type="match status" value="1"/>
</dbReference>
<keyword evidence="2" id="KW-1133">Transmembrane helix</keyword>
<dbReference type="Proteomes" id="UP000462621">
    <property type="component" value="Unassembled WGS sequence"/>
</dbReference>
<feature type="transmembrane region" description="Helical" evidence="2">
    <location>
        <begin position="181"/>
        <end position="203"/>
    </location>
</feature>
<feature type="transmembrane region" description="Helical" evidence="2">
    <location>
        <begin position="362"/>
        <end position="380"/>
    </location>
</feature>
<feature type="transmembrane region" description="Helical" evidence="2">
    <location>
        <begin position="562"/>
        <end position="582"/>
    </location>
</feature>
<feature type="transmembrane region" description="Helical" evidence="2">
    <location>
        <begin position="427"/>
        <end position="453"/>
    </location>
</feature>
<name>A0A7X4LNT4_9VIBR</name>
<feature type="region of interest" description="Disordered" evidence="1">
    <location>
        <begin position="585"/>
        <end position="617"/>
    </location>
</feature>
<keyword evidence="2" id="KW-0812">Transmembrane</keyword>
<feature type="transmembrane region" description="Helical" evidence="2">
    <location>
        <begin position="242"/>
        <end position="263"/>
    </location>
</feature>
<feature type="transmembrane region" description="Helical" evidence="2">
    <location>
        <begin position="71"/>
        <end position="94"/>
    </location>
</feature>